<feature type="region of interest" description="Disordered" evidence="1">
    <location>
        <begin position="22"/>
        <end position="44"/>
    </location>
</feature>
<evidence type="ECO:0000256" key="1">
    <source>
        <dbReference type="SAM" id="MobiDB-lite"/>
    </source>
</evidence>
<keyword evidence="3" id="KW-1185">Reference proteome</keyword>
<organism evidence="2 3">
    <name type="scientific">Ridgeia piscesae</name>
    <name type="common">Tubeworm</name>
    <dbReference type="NCBI Taxonomy" id="27915"/>
    <lineage>
        <taxon>Eukaryota</taxon>
        <taxon>Metazoa</taxon>
        <taxon>Spiralia</taxon>
        <taxon>Lophotrochozoa</taxon>
        <taxon>Annelida</taxon>
        <taxon>Polychaeta</taxon>
        <taxon>Sedentaria</taxon>
        <taxon>Canalipalpata</taxon>
        <taxon>Sabellida</taxon>
        <taxon>Siboglinidae</taxon>
        <taxon>Ridgeia</taxon>
    </lineage>
</organism>
<reference evidence="2" key="1">
    <citation type="journal article" date="2023" name="Mol. Biol. Evol.">
        <title>Third-Generation Sequencing Reveals the Adaptive Role of the Epigenome in Three Deep-Sea Polychaetes.</title>
        <authorList>
            <person name="Perez M."/>
            <person name="Aroh O."/>
            <person name="Sun Y."/>
            <person name="Lan Y."/>
            <person name="Juniper S.K."/>
            <person name="Young C.R."/>
            <person name="Angers B."/>
            <person name="Qian P.Y."/>
        </authorList>
    </citation>
    <scope>NUCLEOTIDE SEQUENCE</scope>
    <source>
        <strain evidence="2">R07B-5</strain>
    </source>
</reference>
<accession>A0AAD9N9V7</accession>
<protein>
    <submittedName>
        <fullName evidence="2">Uncharacterized protein</fullName>
    </submittedName>
</protein>
<dbReference type="AlphaFoldDB" id="A0AAD9N9V7"/>
<name>A0AAD9N9V7_RIDPI</name>
<dbReference type="PANTHER" id="PTHR35087">
    <property type="entry name" value="SIMILAR TO HYPOTHETICAL PROTEIN FLJ40298"/>
    <property type="match status" value="1"/>
</dbReference>
<dbReference type="Pfam" id="PF15667">
    <property type="entry name" value="CMIP6"/>
    <property type="match status" value="1"/>
</dbReference>
<dbReference type="Proteomes" id="UP001209878">
    <property type="component" value="Unassembled WGS sequence"/>
</dbReference>
<evidence type="ECO:0000313" key="3">
    <source>
        <dbReference type="Proteomes" id="UP001209878"/>
    </source>
</evidence>
<gene>
    <name evidence="2" type="ORF">NP493_1522g00018</name>
</gene>
<comment type="caution">
    <text evidence="2">The sequence shown here is derived from an EMBL/GenBank/DDBJ whole genome shotgun (WGS) entry which is preliminary data.</text>
</comment>
<dbReference type="PANTHER" id="PTHR35087:SF1">
    <property type="entry name" value="RIKEN CDNA 4930505A04 GENE"/>
    <property type="match status" value="1"/>
</dbReference>
<dbReference type="EMBL" id="JAODUO010001521">
    <property type="protein sequence ID" value="KAK2162442.1"/>
    <property type="molecule type" value="Genomic_DNA"/>
</dbReference>
<evidence type="ECO:0000313" key="2">
    <source>
        <dbReference type="EMBL" id="KAK2162442.1"/>
    </source>
</evidence>
<dbReference type="InterPro" id="IPR031365">
    <property type="entry name" value="CMIP6"/>
</dbReference>
<sequence length="275" mass="30969">MTKRKQLVQLKPNTYRVISTQAEDFRRRHPSSSHSPAPSNNLGQRLDKTQASRATGAAILDDGVNADYRRNRPNPINVGFLFDNFATYNEPVPAVVTAAGRLQQHWWPIDSPDVHPRAPPPHTLDTTARESYQYHGGDGGLHGHRRNSYTPHKLPLLGIVPVNLLRRSDGKQHFWKEGISMDQHIDCRRTPTYPIRGKRQGAFVWREIAPTKADRMLHSMNYVADKEQQVDAESIRTQISAASKPTSTVSSARPLNQAEAYEAKMRSQTGMPIIV</sequence>
<proteinExistence type="predicted"/>